<gene>
    <name evidence="5" type="ORF">SAMN04488242_1768</name>
</gene>
<dbReference type="STRING" id="686624.SAMN04488242_1768"/>
<dbReference type="FunFam" id="3.40.50.720:FF:000033">
    <property type="entry name" value="Adenylyltransferase and sulfurtransferase MOCS3"/>
    <property type="match status" value="1"/>
</dbReference>
<dbReference type="InterPro" id="IPR000594">
    <property type="entry name" value="ThiF_NAD_FAD-bd"/>
</dbReference>
<dbReference type="Proteomes" id="UP000199475">
    <property type="component" value="Unassembled WGS sequence"/>
</dbReference>
<dbReference type="InterPro" id="IPR045886">
    <property type="entry name" value="ThiF/MoeB/HesA"/>
</dbReference>
<evidence type="ECO:0000256" key="2">
    <source>
        <dbReference type="ARBA" id="ARBA00022741"/>
    </source>
</evidence>
<dbReference type="InterPro" id="IPR036873">
    <property type="entry name" value="Rhodanese-like_dom_sf"/>
</dbReference>
<proteinExistence type="predicted"/>
<dbReference type="SUPFAM" id="SSF69572">
    <property type="entry name" value="Activating enzymes of the ubiquitin-like proteins"/>
    <property type="match status" value="1"/>
</dbReference>
<keyword evidence="5" id="KW-0548">Nucleotidyltransferase</keyword>
<dbReference type="RefSeq" id="WP_093251139.1">
    <property type="nucleotide sequence ID" value="NZ_FNGP01000003.1"/>
</dbReference>
<dbReference type="InterPro" id="IPR035985">
    <property type="entry name" value="Ubiquitin-activating_enz"/>
</dbReference>
<sequence>MPVDPTNDLSRDELQRYSRQIMLHQLGSEGQRRLRSAKVLVVGAGGLGSPALLYLAAAGVGTIGIVDDDVVDASNLHRQVIHGTSDVGRPKVASAAETVRDLNPGVEVVEHAGRLTSANALDVLAGYDLVLDGTDNFPTRYLVSDAAEILGLPCVWGAIFQFAGQVAVFHAGHGPTYRDVFPEPPAPGTVPSCAEGGVIGVLPGLIGTAMANEAVKLITGMGRSLLGRLVVLDALDFTWRELTIKPDPRRAPATELIDYEEFCGVTRATPPSADDPAAVDVAELASLLRARERGGADFDLIDVREPGEHEIVSIDGARLVPLGRFIAGDVQLDPSRDVVLHCKSDVRSRQARELLVAAGHPSVRYVAGGVLAWVREIEPHKPLY</sequence>
<evidence type="ECO:0000313" key="5">
    <source>
        <dbReference type="EMBL" id="SDL51709.1"/>
    </source>
</evidence>
<dbReference type="CDD" id="cd00757">
    <property type="entry name" value="ThiF_MoeB_HesA_family"/>
    <property type="match status" value="1"/>
</dbReference>
<dbReference type="GO" id="GO:0005524">
    <property type="term" value="F:ATP binding"/>
    <property type="evidence" value="ECO:0007669"/>
    <property type="project" value="UniProtKB-KW"/>
</dbReference>
<dbReference type="CDD" id="cd00158">
    <property type="entry name" value="RHOD"/>
    <property type="match status" value="1"/>
</dbReference>
<protein>
    <submittedName>
        <fullName evidence="5">Adenylyltransferase and sulfurtransferase</fullName>
    </submittedName>
</protein>
<dbReference type="Gene3D" id="3.40.250.10">
    <property type="entry name" value="Rhodanese-like domain"/>
    <property type="match status" value="1"/>
</dbReference>
<evidence type="ECO:0000256" key="1">
    <source>
        <dbReference type="ARBA" id="ARBA00022679"/>
    </source>
</evidence>
<dbReference type="AlphaFoldDB" id="A0A1G9KPT3"/>
<name>A0A1G9KPT3_9ACTN</name>
<dbReference type="PANTHER" id="PTHR10953:SF102">
    <property type="entry name" value="ADENYLYLTRANSFERASE AND SULFURTRANSFERASE MOCS3"/>
    <property type="match status" value="1"/>
</dbReference>
<dbReference type="GO" id="GO:0016779">
    <property type="term" value="F:nucleotidyltransferase activity"/>
    <property type="evidence" value="ECO:0007669"/>
    <property type="project" value="UniProtKB-KW"/>
</dbReference>
<dbReference type="PANTHER" id="PTHR10953">
    <property type="entry name" value="UBIQUITIN-ACTIVATING ENZYME E1"/>
    <property type="match status" value="1"/>
</dbReference>
<dbReference type="SMART" id="SM00450">
    <property type="entry name" value="RHOD"/>
    <property type="match status" value="1"/>
</dbReference>
<organism evidence="5 6">
    <name type="scientific">Tessaracoccus oleiagri</name>
    <dbReference type="NCBI Taxonomy" id="686624"/>
    <lineage>
        <taxon>Bacteria</taxon>
        <taxon>Bacillati</taxon>
        <taxon>Actinomycetota</taxon>
        <taxon>Actinomycetes</taxon>
        <taxon>Propionibacteriales</taxon>
        <taxon>Propionibacteriaceae</taxon>
        <taxon>Tessaracoccus</taxon>
    </lineage>
</organism>
<dbReference type="GO" id="GO:0008146">
    <property type="term" value="F:sulfotransferase activity"/>
    <property type="evidence" value="ECO:0007669"/>
    <property type="project" value="TreeGrafter"/>
</dbReference>
<dbReference type="NCBIfam" id="NF004281">
    <property type="entry name" value="PRK05690.1"/>
    <property type="match status" value="1"/>
</dbReference>
<dbReference type="PROSITE" id="PS50206">
    <property type="entry name" value="RHODANESE_3"/>
    <property type="match status" value="1"/>
</dbReference>
<feature type="domain" description="Rhodanese" evidence="4">
    <location>
        <begin position="294"/>
        <end position="382"/>
    </location>
</feature>
<dbReference type="Pfam" id="PF00581">
    <property type="entry name" value="Rhodanese"/>
    <property type="match status" value="1"/>
</dbReference>
<evidence type="ECO:0000313" key="6">
    <source>
        <dbReference type="Proteomes" id="UP000199475"/>
    </source>
</evidence>
<dbReference type="InterPro" id="IPR001763">
    <property type="entry name" value="Rhodanese-like_dom"/>
</dbReference>
<dbReference type="GO" id="GO:0008641">
    <property type="term" value="F:ubiquitin-like modifier activating enzyme activity"/>
    <property type="evidence" value="ECO:0007669"/>
    <property type="project" value="InterPro"/>
</dbReference>
<dbReference type="GO" id="GO:0004792">
    <property type="term" value="F:thiosulfate-cyanide sulfurtransferase activity"/>
    <property type="evidence" value="ECO:0007669"/>
    <property type="project" value="TreeGrafter"/>
</dbReference>
<accession>A0A1G9KPT3</accession>
<dbReference type="OrthoDB" id="9804286at2"/>
<keyword evidence="1 5" id="KW-0808">Transferase</keyword>
<evidence type="ECO:0000259" key="4">
    <source>
        <dbReference type="PROSITE" id="PS50206"/>
    </source>
</evidence>
<keyword evidence="6" id="KW-1185">Reference proteome</keyword>
<dbReference type="GO" id="GO:0005829">
    <property type="term" value="C:cytosol"/>
    <property type="evidence" value="ECO:0007669"/>
    <property type="project" value="TreeGrafter"/>
</dbReference>
<reference evidence="5 6" key="1">
    <citation type="submission" date="2016-10" db="EMBL/GenBank/DDBJ databases">
        <authorList>
            <person name="de Groot N.N."/>
        </authorList>
    </citation>
    <scope>NUCLEOTIDE SEQUENCE [LARGE SCALE GENOMIC DNA]</scope>
    <source>
        <strain evidence="5 6">CGMCC 1.9159</strain>
    </source>
</reference>
<dbReference type="Pfam" id="PF00899">
    <property type="entry name" value="ThiF"/>
    <property type="match status" value="1"/>
</dbReference>
<dbReference type="EMBL" id="FNGP01000003">
    <property type="protein sequence ID" value="SDL51709.1"/>
    <property type="molecule type" value="Genomic_DNA"/>
</dbReference>
<keyword evidence="3" id="KW-0067">ATP-binding</keyword>
<keyword evidence="2" id="KW-0547">Nucleotide-binding</keyword>
<dbReference type="Gene3D" id="3.40.50.720">
    <property type="entry name" value="NAD(P)-binding Rossmann-like Domain"/>
    <property type="match status" value="1"/>
</dbReference>
<evidence type="ECO:0000256" key="3">
    <source>
        <dbReference type="ARBA" id="ARBA00022840"/>
    </source>
</evidence>